<accession>A0A6J1TBT5</accession>
<evidence type="ECO:0000313" key="2">
    <source>
        <dbReference type="RefSeq" id="XP_026290758.1"/>
    </source>
</evidence>
<gene>
    <name evidence="2" type="primary">LOC113215356</name>
    <name evidence="3" type="synonym">LOC127751240</name>
</gene>
<evidence type="ECO:0000313" key="3">
    <source>
        <dbReference type="RefSeq" id="XP_052130369.1"/>
    </source>
</evidence>
<dbReference type="RefSeq" id="XP_052130369.1">
    <property type="nucleotide sequence ID" value="XM_052274409.1"/>
</dbReference>
<sequence>MAHCSICNDVQWNSEILLCCTITLQLKNGAARHGYDFRTLSEKTWLQFQLLYILSQSDDGAENVFGSSRTARLVRLEYKSGQRTTVDQHSCEQLSIKIKWPYYLIRIGANGLCIPNLFGLEFVTLEQADVLLPLCSLWRICNLGLAQSTSEVKLNIRGAVLVLTMTYFKFHEFI</sequence>
<dbReference type="GeneID" id="113215356"/>
<evidence type="ECO:0000313" key="1">
    <source>
        <dbReference type="Proteomes" id="UP000504606"/>
    </source>
</evidence>
<name>A0A6J1TBT5_FRAOC</name>
<dbReference type="Proteomes" id="UP000504606">
    <property type="component" value="Unplaced"/>
</dbReference>
<dbReference type="KEGG" id="foc:113215356"/>
<protein>
    <submittedName>
        <fullName evidence="2">Uncharacterized protein LOC113215356</fullName>
    </submittedName>
    <submittedName>
        <fullName evidence="3">Uncharacterized protein LOC127751240</fullName>
    </submittedName>
</protein>
<organism evidence="1 2">
    <name type="scientific">Frankliniella occidentalis</name>
    <name type="common">Western flower thrips</name>
    <name type="synonym">Euthrips occidentalis</name>
    <dbReference type="NCBI Taxonomy" id="133901"/>
    <lineage>
        <taxon>Eukaryota</taxon>
        <taxon>Metazoa</taxon>
        <taxon>Ecdysozoa</taxon>
        <taxon>Arthropoda</taxon>
        <taxon>Hexapoda</taxon>
        <taxon>Insecta</taxon>
        <taxon>Pterygota</taxon>
        <taxon>Neoptera</taxon>
        <taxon>Paraneoptera</taxon>
        <taxon>Thysanoptera</taxon>
        <taxon>Terebrantia</taxon>
        <taxon>Thripoidea</taxon>
        <taxon>Thripidae</taxon>
        <taxon>Frankliniella</taxon>
    </lineage>
</organism>
<dbReference type="RefSeq" id="XP_026290758.1">
    <property type="nucleotide sequence ID" value="XM_026434973.2"/>
</dbReference>
<reference evidence="2 3" key="1">
    <citation type="submission" date="2025-04" db="UniProtKB">
        <authorList>
            <consortium name="RefSeq"/>
        </authorList>
    </citation>
    <scope>IDENTIFICATION</scope>
    <source>
        <tissue evidence="2 3">Whole organism</tissue>
    </source>
</reference>
<dbReference type="KEGG" id="foc:127751240"/>
<proteinExistence type="predicted"/>
<dbReference type="AlphaFoldDB" id="A0A6J1TBT5"/>
<keyword evidence="1" id="KW-1185">Reference proteome</keyword>